<dbReference type="EMBL" id="AAEW02000020">
    <property type="protein sequence ID" value="EAT14643.1"/>
    <property type="molecule type" value="Genomic_DNA"/>
</dbReference>
<protein>
    <submittedName>
        <fullName evidence="1">FAD dependent oxidoreductase</fullName>
    </submittedName>
</protein>
<comment type="caution">
    <text evidence="1">The sequence shown here is derived from an EMBL/GenBank/DDBJ whole genome shotgun (WGS) entry which is preliminary data.</text>
</comment>
<name>Q1JWN6_DESA6</name>
<organism evidence="1 2">
    <name type="scientific">Desulfuromonas acetoxidans (strain DSM 684 / 11070)</name>
    <dbReference type="NCBI Taxonomy" id="281689"/>
    <lineage>
        <taxon>Bacteria</taxon>
        <taxon>Pseudomonadati</taxon>
        <taxon>Thermodesulfobacteriota</taxon>
        <taxon>Desulfuromonadia</taxon>
        <taxon>Desulfuromonadales</taxon>
        <taxon>Desulfuromonadaceae</taxon>
        <taxon>Desulfuromonas</taxon>
    </lineage>
</organism>
<dbReference type="SUPFAM" id="SSF51905">
    <property type="entry name" value="FAD/NAD(P)-binding domain"/>
    <property type="match status" value="1"/>
</dbReference>
<dbReference type="OrthoDB" id="5792777at2"/>
<dbReference type="PANTHER" id="PTHR16128">
    <property type="entry name" value="FAD/NAD(P)-BINDING OXIDOREDUCTASE FAMILY PROTEIN"/>
    <property type="match status" value="1"/>
</dbReference>
<evidence type="ECO:0000313" key="2">
    <source>
        <dbReference type="Proteomes" id="UP000005695"/>
    </source>
</evidence>
<dbReference type="AlphaFoldDB" id="Q1JWN6"/>
<dbReference type="InterPro" id="IPR036188">
    <property type="entry name" value="FAD/NAD-bd_sf"/>
</dbReference>
<proteinExistence type="predicted"/>
<dbReference type="Pfam" id="PF13450">
    <property type="entry name" value="NAD_binding_8"/>
    <property type="match status" value="1"/>
</dbReference>
<reference evidence="1" key="1">
    <citation type="submission" date="2006-05" db="EMBL/GenBank/DDBJ databases">
        <title>Annotation of the draft genome assembly of Desulfuromonas acetoxidans DSM 684.</title>
        <authorList>
            <consortium name="US DOE Joint Genome Institute (JGI-ORNL)"/>
            <person name="Larimer F."/>
            <person name="Land M."/>
            <person name="Hauser L."/>
        </authorList>
    </citation>
    <scope>NUCLEOTIDE SEQUENCE [LARGE SCALE GENOMIC DNA]</scope>
    <source>
        <strain evidence="1">DSM 684</strain>
    </source>
</reference>
<dbReference type="Gene3D" id="3.50.50.60">
    <property type="entry name" value="FAD/NAD(P)-binding domain"/>
    <property type="match status" value="1"/>
</dbReference>
<evidence type="ECO:0000313" key="1">
    <source>
        <dbReference type="EMBL" id="EAT14643.1"/>
    </source>
</evidence>
<keyword evidence="2" id="KW-1185">Reference proteome</keyword>
<gene>
    <name evidence="1" type="ORF">Dace_0606</name>
</gene>
<reference evidence="1" key="2">
    <citation type="submission" date="2006-05" db="EMBL/GenBank/DDBJ databases">
        <title>Sequencing of the draft genome and assembly of Desulfuromonas acetoxidans DSM 684.</title>
        <authorList>
            <consortium name="US DOE Joint Genome Institute (JGI-PGF)"/>
            <person name="Copeland A."/>
            <person name="Lucas S."/>
            <person name="Lapidus A."/>
            <person name="Barry K."/>
            <person name="Detter J.C."/>
            <person name="Glavina del Rio T."/>
            <person name="Hammon N."/>
            <person name="Israni S."/>
            <person name="Dalin E."/>
            <person name="Tice H."/>
            <person name="Bruce D."/>
            <person name="Pitluck S."/>
            <person name="Richardson P."/>
        </authorList>
    </citation>
    <scope>NUCLEOTIDE SEQUENCE [LARGE SCALE GENOMIC DNA]</scope>
    <source>
        <strain evidence="1">DSM 684</strain>
    </source>
</reference>
<dbReference type="RefSeq" id="WP_006002326.1">
    <property type="nucleotide sequence ID" value="NZ_AAEW02000020.1"/>
</dbReference>
<dbReference type="PRINTS" id="PR00419">
    <property type="entry name" value="ADXRDTASE"/>
</dbReference>
<sequence>MKVAIVGAGMAGLTAAHILDSHGIDVTVFEKSKGTGGRMSSRSFAGGWIDHGTPYFSAETVGFQSFLKKFADKKIIEPWAARVNGPLALDEIVHYISVPRTSALTRALLADIKFHPSTHISMIEKTDSMWRIYNDGRTDLGLWDLVILAIPSPQAVQLLVDQKDLRAKVEGVEMEPCWICALQLPGPVQHIQDVTVFTDNDIRRVTCNSAKKDRANQHVYIVQASAAWSEKHLEEPPAAIGNQLKQKFLNTFNLNFECDVLFSHRWRYGFTTTPLAQPYLWDEQQRLGVCGDWCLGRRVEDAWKSGSELGKTILSSLKKGGPSCMSTL</sequence>
<dbReference type="PANTHER" id="PTHR16128:SF5">
    <property type="entry name" value="FAD_NAD(P)-BINDING OXIDOREDUCTASE FAMILY PROTEIN"/>
    <property type="match status" value="1"/>
</dbReference>
<accession>Q1JWN6</accession>
<dbReference type="Proteomes" id="UP000005695">
    <property type="component" value="Unassembled WGS sequence"/>
</dbReference>
<dbReference type="Gene3D" id="3.90.660.10">
    <property type="match status" value="1"/>
</dbReference>